<accession>A0A1M6ELB0</accession>
<dbReference type="InterPro" id="IPR012093">
    <property type="entry name" value="Pirin"/>
</dbReference>
<dbReference type="PANTHER" id="PTHR43594:SF1">
    <property type="entry name" value="QUERCETIN 2,3-DIOXYGENASE PA2418-RELATED"/>
    <property type="match status" value="1"/>
</dbReference>
<protein>
    <recommendedName>
        <fullName evidence="8">Short-chain dehydrogenase</fullName>
    </recommendedName>
</protein>
<dbReference type="OrthoDB" id="321327at2"/>
<feature type="binding site" evidence="2">
    <location>
        <position position="111"/>
    </location>
    <ligand>
        <name>Fe cation</name>
        <dbReference type="ChEBI" id="CHEBI:24875"/>
    </ligand>
</feature>
<dbReference type="PANTHER" id="PTHR43594">
    <property type="entry name" value="QUERCETIN 2,3-DIOXYGENASE"/>
    <property type="match status" value="1"/>
</dbReference>
<keyword evidence="2" id="KW-0479">Metal-binding</keyword>
<dbReference type="GO" id="GO:0046872">
    <property type="term" value="F:metal ion binding"/>
    <property type="evidence" value="ECO:0007669"/>
    <property type="project" value="UniProtKB-KW"/>
</dbReference>
<comment type="similarity">
    <text evidence="1 3">Belongs to the pirin family.</text>
</comment>
<dbReference type="Proteomes" id="UP000184488">
    <property type="component" value="Unassembled WGS sequence"/>
</dbReference>
<comment type="cofactor">
    <cofactor evidence="2">
        <name>Fe cation</name>
        <dbReference type="ChEBI" id="CHEBI:24875"/>
    </cofactor>
    <text evidence="2">Binds 1 Fe cation per subunit.</text>
</comment>
<evidence type="ECO:0000256" key="2">
    <source>
        <dbReference type="PIRSR" id="PIRSR006232-1"/>
    </source>
</evidence>
<feature type="binding site" evidence="2">
    <location>
        <position position="67"/>
    </location>
    <ligand>
        <name>Fe cation</name>
        <dbReference type="ChEBI" id="CHEBI:24875"/>
    </ligand>
</feature>
<dbReference type="InterPro" id="IPR003829">
    <property type="entry name" value="Pirin_N_dom"/>
</dbReference>
<feature type="binding site" evidence="2">
    <location>
        <position position="65"/>
    </location>
    <ligand>
        <name>Fe cation</name>
        <dbReference type="ChEBI" id="CHEBI:24875"/>
    </ligand>
</feature>
<dbReference type="EMBL" id="FQZI01000003">
    <property type="protein sequence ID" value="SHI86281.1"/>
    <property type="molecule type" value="Genomic_DNA"/>
</dbReference>
<organism evidence="6 7">
    <name type="scientific">Flavobacterium terrae</name>
    <dbReference type="NCBI Taxonomy" id="415425"/>
    <lineage>
        <taxon>Bacteria</taxon>
        <taxon>Pseudomonadati</taxon>
        <taxon>Bacteroidota</taxon>
        <taxon>Flavobacteriia</taxon>
        <taxon>Flavobacteriales</taxon>
        <taxon>Flavobacteriaceae</taxon>
        <taxon>Flavobacterium</taxon>
    </lineage>
</organism>
<dbReference type="STRING" id="415425.SAMN05444363_1833"/>
<evidence type="ECO:0000256" key="3">
    <source>
        <dbReference type="RuleBase" id="RU003457"/>
    </source>
</evidence>
<keyword evidence="2" id="KW-0408">Iron</keyword>
<dbReference type="PIRSF" id="PIRSF006232">
    <property type="entry name" value="Pirin"/>
    <property type="match status" value="1"/>
</dbReference>
<dbReference type="Pfam" id="PF05726">
    <property type="entry name" value="Pirin_C"/>
    <property type="match status" value="1"/>
</dbReference>
<proteinExistence type="inferred from homology"/>
<name>A0A1M6ELB0_9FLAO</name>
<dbReference type="InterPro" id="IPR053186">
    <property type="entry name" value="QDO-related"/>
</dbReference>
<feature type="binding site" evidence="2">
    <location>
        <position position="109"/>
    </location>
    <ligand>
        <name>Fe cation</name>
        <dbReference type="ChEBI" id="CHEBI:24875"/>
    </ligand>
</feature>
<dbReference type="InterPro" id="IPR008778">
    <property type="entry name" value="Pirin_C_dom"/>
</dbReference>
<dbReference type="AlphaFoldDB" id="A0A1M6ELB0"/>
<evidence type="ECO:0008006" key="8">
    <source>
        <dbReference type="Google" id="ProtNLM"/>
    </source>
</evidence>
<evidence type="ECO:0000256" key="1">
    <source>
        <dbReference type="ARBA" id="ARBA00008416"/>
    </source>
</evidence>
<dbReference type="InterPro" id="IPR014710">
    <property type="entry name" value="RmlC-like_jellyroll"/>
</dbReference>
<dbReference type="RefSeq" id="WP_073310664.1">
    <property type="nucleotide sequence ID" value="NZ_FQZI01000003.1"/>
</dbReference>
<feature type="domain" description="Pirin N-terminal" evidence="4">
    <location>
        <begin position="33"/>
        <end position="131"/>
    </location>
</feature>
<keyword evidence="7" id="KW-1185">Reference proteome</keyword>
<evidence type="ECO:0000313" key="6">
    <source>
        <dbReference type="EMBL" id="SHI86281.1"/>
    </source>
</evidence>
<gene>
    <name evidence="6" type="ORF">SAMN05444363_1833</name>
</gene>
<dbReference type="CDD" id="cd02247">
    <property type="entry name" value="cupin_pirin_C"/>
    <property type="match status" value="1"/>
</dbReference>
<dbReference type="SUPFAM" id="SSF51182">
    <property type="entry name" value="RmlC-like cupins"/>
    <property type="match status" value="1"/>
</dbReference>
<evidence type="ECO:0000313" key="7">
    <source>
        <dbReference type="Proteomes" id="UP000184488"/>
    </source>
</evidence>
<sequence length="292" mass="32479">MAIKNIELVAEPKTPHFVGNGFRVHNFIPSGYRLDMERMSPFIMLDYNSKYNFPPSQIPKGVGVHPHRGFETVTIAYKGKVAHHDSAGGGGIIGEGDVQWMTAASGVLHKEYHEEEFSKTGGEFQMVQLWVNLPAKDKMSQPKYQAIENSKMGRYKLPDDNGFIEIIAGEYKGIKGPAYTFTPVNMQNTKLNKGGKAEFSFPANYNTAALVIEGSIKVNNSEIVPTDHFVLFENEGENFTIEALENAVVLVLSGEPINEPIFPHGPFVMNTREEIVQAIEDFNNGKFGHLED</sequence>
<evidence type="ECO:0000259" key="4">
    <source>
        <dbReference type="Pfam" id="PF02678"/>
    </source>
</evidence>
<evidence type="ECO:0000259" key="5">
    <source>
        <dbReference type="Pfam" id="PF05726"/>
    </source>
</evidence>
<dbReference type="InterPro" id="IPR011051">
    <property type="entry name" value="RmlC_Cupin_sf"/>
</dbReference>
<dbReference type="Gene3D" id="2.60.120.10">
    <property type="entry name" value="Jelly Rolls"/>
    <property type="match status" value="2"/>
</dbReference>
<reference evidence="7" key="1">
    <citation type="submission" date="2016-11" db="EMBL/GenBank/DDBJ databases">
        <authorList>
            <person name="Varghese N."/>
            <person name="Submissions S."/>
        </authorList>
    </citation>
    <scope>NUCLEOTIDE SEQUENCE [LARGE SCALE GENOMIC DNA]</scope>
    <source>
        <strain evidence="7">DSM 18829</strain>
    </source>
</reference>
<dbReference type="Pfam" id="PF02678">
    <property type="entry name" value="Pirin"/>
    <property type="match status" value="1"/>
</dbReference>
<feature type="domain" description="Pirin C-terminal" evidence="5">
    <location>
        <begin position="189"/>
        <end position="288"/>
    </location>
</feature>